<dbReference type="AlphaFoldDB" id="A0A2G9RRD8"/>
<dbReference type="EMBL" id="KV934505">
    <property type="protein sequence ID" value="PIO29781.1"/>
    <property type="molecule type" value="Genomic_DNA"/>
</dbReference>
<proteinExistence type="predicted"/>
<dbReference type="Proteomes" id="UP000228934">
    <property type="component" value="Unassembled WGS sequence"/>
</dbReference>
<keyword evidence="2" id="KW-1185">Reference proteome</keyword>
<reference evidence="2" key="1">
    <citation type="journal article" date="2017" name="Nat. Commun.">
        <title>The North American bullfrog draft genome provides insight into hormonal regulation of long noncoding RNA.</title>
        <authorList>
            <person name="Hammond S.A."/>
            <person name="Warren R.L."/>
            <person name="Vandervalk B.P."/>
            <person name="Kucuk E."/>
            <person name="Khan H."/>
            <person name="Gibb E.A."/>
            <person name="Pandoh P."/>
            <person name="Kirk H."/>
            <person name="Zhao Y."/>
            <person name="Jones M."/>
            <person name="Mungall A.J."/>
            <person name="Coope R."/>
            <person name="Pleasance S."/>
            <person name="Moore R.A."/>
            <person name="Holt R.A."/>
            <person name="Round J.M."/>
            <person name="Ohora S."/>
            <person name="Walle B.V."/>
            <person name="Veldhoen N."/>
            <person name="Helbing C.C."/>
            <person name="Birol I."/>
        </authorList>
    </citation>
    <scope>NUCLEOTIDE SEQUENCE [LARGE SCALE GENOMIC DNA]</scope>
</reference>
<evidence type="ECO:0000313" key="2">
    <source>
        <dbReference type="Proteomes" id="UP000228934"/>
    </source>
</evidence>
<organism evidence="1 2">
    <name type="scientific">Aquarana catesbeiana</name>
    <name type="common">American bullfrog</name>
    <name type="synonym">Rana catesbeiana</name>
    <dbReference type="NCBI Taxonomy" id="8400"/>
    <lineage>
        <taxon>Eukaryota</taxon>
        <taxon>Metazoa</taxon>
        <taxon>Chordata</taxon>
        <taxon>Craniata</taxon>
        <taxon>Vertebrata</taxon>
        <taxon>Euteleostomi</taxon>
        <taxon>Amphibia</taxon>
        <taxon>Batrachia</taxon>
        <taxon>Anura</taxon>
        <taxon>Neobatrachia</taxon>
        <taxon>Ranoidea</taxon>
        <taxon>Ranidae</taxon>
        <taxon>Aquarana</taxon>
    </lineage>
</organism>
<sequence length="53" mass="5909">MNARHSRIGQCGALDATACLFASSMRLYFDTFDTGGTFDTLREHLVKHLQNSC</sequence>
<accession>A0A2G9RRD8</accession>
<name>A0A2G9RRD8_AQUCT</name>
<evidence type="ECO:0000313" key="1">
    <source>
        <dbReference type="EMBL" id="PIO29781.1"/>
    </source>
</evidence>
<protein>
    <submittedName>
        <fullName evidence="1">Uncharacterized protein</fullName>
    </submittedName>
</protein>
<gene>
    <name evidence="1" type="ORF">AB205_0017000</name>
</gene>